<comment type="caution">
    <text evidence="1">The sequence shown here is derived from an EMBL/GenBank/DDBJ whole genome shotgun (WGS) entry which is preliminary data.</text>
</comment>
<protein>
    <recommendedName>
        <fullName evidence="3">Secreted protein</fullName>
    </recommendedName>
</protein>
<accession>A0ABR4ZQV1</accession>
<sequence>MEMCRFTNCVVFILLLLDFYKIKVCKNTNIWATLQLINVAKFNLLKVLFGTVLNNFYFCGMNIQIIPFKVAPLAPAQSFKEEMLCGKKNCCKKFKKGKRCKKCPGRLKLA</sequence>
<organism evidence="1 2">
    <name type="scientific">Kaistella solincola</name>
    <dbReference type="NCBI Taxonomy" id="510955"/>
    <lineage>
        <taxon>Bacteria</taxon>
        <taxon>Pseudomonadati</taxon>
        <taxon>Bacteroidota</taxon>
        <taxon>Flavobacteriia</taxon>
        <taxon>Flavobacteriales</taxon>
        <taxon>Weeksellaceae</taxon>
        <taxon>Chryseobacterium group</taxon>
        <taxon>Kaistella</taxon>
    </lineage>
</organism>
<evidence type="ECO:0000313" key="2">
    <source>
        <dbReference type="Proteomes" id="UP000031275"/>
    </source>
</evidence>
<evidence type="ECO:0000313" key="1">
    <source>
        <dbReference type="EMBL" id="KIA83712.1"/>
    </source>
</evidence>
<name>A0ABR4ZQV1_9FLAO</name>
<proteinExistence type="predicted"/>
<dbReference type="Proteomes" id="UP000031275">
    <property type="component" value="Unassembled WGS sequence"/>
</dbReference>
<dbReference type="EMBL" id="JSYK01000003">
    <property type="protein sequence ID" value="KIA83712.1"/>
    <property type="molecule type" value="Genomic_DNA"/>
</dbReference>
<reference evidence="1 2" key="1">
    <citation type="submission" date="2014-10" db="EMBL/GenBank/DDBJ databases">
        <title>Kaistella solincola genome.</title>
        <authorList>
            <person name="Newman J.D."/>
        </authorList>
    </citation>
    <scope>NUCLEOTIDE SEQUENCE [LARGE SCALE GENOMIC DNA]</scope>
    <source>
        <strain evidence="1 2">DSM 22468</strain>
    </source>
</reference>
<evidence type="ECO:0008006" key="3">
    <source>
        <dbReference type="Google" id="ProtNLM"/>
    </source>
</evidence>
<gene>
    <name evidence="1" type="ORF">OA84_09570</name>
</gene>
<keyword evidence="2" id="KW-1185">Reference proteome</keyword>